<dbReference type="RefSeq" id="XP_024320896.1">
    <property type="nucleotide sequence ID" value="XM_024471183.1"/>
</dbReference>
<dbReference type="OrthoDB" id="19394at2759"/>
<feature type="domain" description="HAM1-like N-terminal" evidence="3">
    <location>
        <begin position="3"/>
        <end position="628"/>
    </location>
</feature>
<reference evidence="4" key="1">
    <citation type="submission" date="2016-03" db="EMBL/GenBank/DDBJ databases">
        <title>Updated assembly of Pseudogymnoascus destructans, the fungus causing white-nose syndrome of bats.</title>
        <authorList>
            <person name="Palmer J.M."/>
            <person name="Drees K.P."/>
            <person name="Foster J.T."/>
            <person name="Lindner D.L."/>
        </authorList>
    </citation>
    <scope>NUCLEOTIDE SEQUENCE [LARGE SCALE GENOMIC DNA]</scope>
    <source>
        <strain evidence="4">20631-21</strain>
    </source>
</reference>
<dbReference type="Proteomes" id="UP000077154">
    <property type="component" value="Unassembled WGS sequence"/>
</dbReference>
<dbReference type="EMBL" id="KV441408">
    <property type="protein sequence ID" value="OAF55596.1"/>
    <property type="molecule type" value="Genomic_DNA"/>
</dbReference>
<keyword evidence="4" id="KW-0436">Ligase</keyword>
<organism evidence="4">
    <name type="scientific">Pseudogymnoascus destructans</name>
    <dbReference type="NCBI Taxonomy" id="655981"/>
    <lineage>
        <taxon>Eukaryota</taxon>
        <taxon>Fungi</taxon>
        <taxon>Dikarya</taxon>
        <taxon>Ascomycota</taxon>
        <taxon>Pezizomycotina</taxon>
        <taxon>Leotiomycetes</taxon>
        <taxon>Thelebolales</taxon>
        <taxon>Thelebolaceae</taxon>
        <taxon>Pseudogymnoascus</taxon>
    </lineage>
</organism>
<dbReference type="Pfam" id="PF19343">
    <property type="entry name" value="HAM1_N"/>
    <property type="match status" value="1"/>
</dbReference>
<dbReference type="VEuPathDB" id="FungiDB:GMDG_04887"/>
<proteinExistence type="predicted"/>
<dbReference type="AlphaFoldDB" id="A0A177A088"/>
<dbReference type="GO" id="GO:0016874">
    <property type="term" value="F:ligase activity"/>
    <property type="evidence" value="ECO:0007669"/>
    <property type="project" value="UniProtKB-KW"/>
</dbReference>
<feature type="compositionally biased region" description="Basic and acidic residues" evidence="1">
    <location>
        <begin position="234"/>
        <end position="251"/>
    </location>
</feature>
<dbReference type="InterPro" id="IPR027842">
    <property type="entry name" value="HAM1-like_C"/>
</dbReference>
<dbReference type="Pfam" id="PF14613">
    <property type="entry name" value="HAM1_C"/>
    <property type="match status" value="1"/>
</dbReference>
<sequence>MVSQVVNRPTNKTMKEKDINQKLQLYGILTAFQNGKVPSNDQIDVALNSFMNKDFMRNPSNKLSPEGQALVQDFRKVVEQAKNLILTKNNGNLLQDFVWQTQNLDVNAKAPGAPVDRDSAKQHGNEVAEGLRTLGTLLISNGQFRKLLSDATVLLREMAGDAATKTAGKVAPSQEQLDQIDQPAADNTWHETPNLSASELKGQFKSAVNKNKPLSKQDVQEAAGNAAQAAHPGGSRDPEDVARLAAHDRQQGDYSGVDATSGAQQGVDTLRNRASENIPDETKDRARQTKEKTRQYLQSKMPEERREQTIWRMKKMIVEIQGHPDYNAAINTLLTLAETYAGHASTVGQHAAGTAKGVHSNNTLKDAEADLKELIERFANYTSTDELFESINAIYRNADRDPELKNWFRSMDRYVRKCLQQQGYVLEDAATREWNQLHDQGNFLLRDRYKNHTDRVLDEIKFLADQFENDKMNKQFAQSCQKLFNNLGNDENGKPTFKPHLVKDLSEVIIPGIFENVRYIPIPRIEYSDPMIDVVIENLIIESDNLMPNAVEFASDNYFRWGRKGIANRNKNAVMISVTGVQMDLRDVSFYVKKKSGFPSLSDIGIADILLHGTGFSFKLRVSTADPTDRQNFFKVDRVDVDVQNFDIKLKKSEHKLLFRLVKPIMLKIMRPALQKILGKLIKDKFNELDQMAFSIKQEADKAAQEAKSDPSQAQNIYRRYATAAQNKFSKGKKKTEAATADKKTNLAVTQHDSIFPNVHLPGGISTKATEYRDLATKGVKWESPIFSIGSAGRTTSLPGLGKVSHRQNQTTQGGLRDRDEVLGAGAVGAGVGGVGGATAAHYLQTEPAYVPVTTTAVPVTTTEVPNGATFGKQADQAFNEAEGTYSSTGTLLGRGNPLLAGLAPADKF</sequence>
<evidence type="ECO:0000259" key="3">
    <source>
        <dbReference type="Pfam" id="PF19343"/>
    </source>
</evidence>
<dbReference type="PANTHER" id="PTHR31138:SF1">
    <property type="entry name" value="PDZ DOMAIN-CONTAINING PROTEIN"/>
    <property type="match status" value="1"/>
</dbReference>
<dbReference type="InterPro" id="IPR045967">
    <property type="entry name" value="HAM1-like_N"/>
</dbReference>
<dbReference type="eggNOG" id="ENOG502QYDH">
    <property type="taxonomic scope" value="Eukaryota"/>
</dbReference>
<evidence type="ECO:0000313" key="4">
    <source>
        <dbReference type="EMBL" id="OAF55596.1"/>
    </source>
</evidence>
<accession>A0A177A088</accession>
<feature type="region of interest" description="Disordered" evidence="1">
    <location>
        <begin position="215"/>
        <end position="303"/>
    </location>
</feature>
<feature type="compositionally biased region" description="Basic and acidic residues" evidence="1">
    <location>
        <begin position="270"/>
        <end position="294"/>
    </location>
</feature>
<dbReference type="PANTHER" id="PTHR31138">
    <property type="entry name" value="CHROMOSOME 19, WHOLE GENOME SHOTGUN SEQUENCE"/>
    <property type="match status" value="1"/>
</dbReference>
<dbReference type="Gene3D" id="3.15.10.10">
    <property type="entry name" value="Bactericidal permeability-increasing protein, domain 1"/>
    <property type="match status" value="1"/>
</dbReference>
<gene>
    <name evidence="4" type="primary">LIG4_2</name>
    <name evidence="4" type="ORF">VC83_07616</name>
</gene>
<protein>
    <submittedName>
        <fullName evidence="4">DNA ligase (ATP)</fullName>
    </submittedName>
</protein>
<feature type="domain" description="HAM1-like C-terminal" evidence="2">
    <location>
        <begin position="641"/>
        <end position="799"/>
    </location>
</feature>
<evidence type="ECO:0000256" key="1">
    <source>
        <dbReference type="SAM" id="MobiDB-lite"/>
    </source>
</evidence>
<name>A0A177A088_9PEZI</name>
<dbReference type="GeneID" id="36290661"/>
<evidence type="ECO:0000259" key="2">
    <source>
        <dbReference type="Pfam" id="PF14613"/>
    </source>
</evidence>